<feature type="region of interest" description="Disordered" evidence="1">
    <location>
        <begin position="390"/>
        <end position="411"/>
    </location>
</feature>
<feature type="compositionally biased region" description="Polar residues" evidence="1">
    <location>
        <begin position="187"/>
        <end position="209"/>
    </location>
</feature>
<reference evidence="4" key="1">
    <citation type="submission" date="2016-07" db="EMBL/GenBank/DDBJ databases">
        <authorList>
            <consortium name="Pathogen Informatics"/>
        </authorList>
    </citation>
    <scope>NUCLEOTIDE SEQUENCE [LARGE SCALE GENOMIC DNA]</scope>
</reference>
<keyword evidence="2" id="KW-0472">Membrane</keyword>
<feature type="compositionally biased region" description="Basic and acidic residues" evidence="1">
    <location>
        <begin position="156"/>
        <end position="165"/>
    </location>
</feature>
<protein>
    <submittedName>
        <fullName evidence="3">VIR protein</fullName>
    </submittedName>
</protein>
<feature type="compositionally biased region" description="Low complexity" evidence="1">
    <location>
        <begin position="248"/>
        <end position="262"/>
    </location>
</feature>
<evidence type="ECO:0000313" key="3">
    <source>
        <dbReference type="EMBL" id="VUZ95661.1"/>
    </source>
</evidence>
<dbReference type="VEuPathDB" id="PlasmoDB:PVW1_020025900"/>
<keyword evidence="2" id="KW-0812">Transmembrane</keyword>
<feature type="transmembrane region" description="Helical" evidence="2">
    <location>
        <begin position="486"/>
        <end position="513"/>
    </location>
</feature>
<feature type="compositionally biased region" description="Polar residues" evidence="1">
    <location>
        <begin position="224"/>
        <end position="247"/>
    </location>
</feature>
<name>A0A564ZUH9_PLAVI</name>
<dbReference type="AlphaFoldDB" id="A0A564ZUH9"/>
<feature type="compositionally biased region" description="Basic and acidic residues" evidence="1">
    <location>
        <begin position="213"/>
        <end position="223"/>
    </location>
</feature>
<dbReference type="OrthoDB" id="10452779at2759"/>
<evidence type="ECO:0000256" key="1">
    <source>
        <dbReference type="SAM" id="MobiDB-lite"/>
    </source>
</evidence>
<gene>
    <name evidence="3" type="ORF">PVP01_0900900</name>
</gene>
<dbReference type="VEuPathDB" id="PlasmoDB:PVP01_0900900"/>
<keyword evidence="2" id="KW-1133">Transmembrane helix</keyword>
<dbReference type="VEuPathDB" id="PlasmoDB:PVPAM_090006400"/>
<evidence type="ECO:0000256" key="2">
    <source>
        <dbReference type="SAM" id="Phobius"/>
    </source>
</evidence>
<sequence length="554" mass="61458">MGRVTVVSYDVDTSLTKSSCVDKYIELLGDIEKKIEKLNIKEDTEISKECDELVRYINSKNVELTECYKQKLLDHSFNFKEGMKGFINNYDKYYQCLRKSASLFKESFELKNSCEEHQDCNKAVAPTEEGEAEMEIESPSPEDSSEAQGSPKLKQPKADEEKSKEQSAISEFPSRKLLSDKAEGPDTQISGQGTDQYSNVTSLTETPSQPVYEGDHSAPKESETQSSIRSAQIGSNGDVVSSLTTEASDSSKSFSSTISITDPPVAHEIEDNPEQLHSPPNEQSLGSKTDYGKVHTVEGSGDENSMGKVSEDLTQVQRVTENADTAVRDTIAAYGMVEETDNEEACPEVFNSGTDSQQARQIGHIGAQSLPNSASSDTGLSIQNLASVNSGDYSSQNTSYTPSGETANVDKNTHTRKTCNKEGQCQEKSLQKLEDPNQKEFSFHKQPTLCGKDKCPNNEEIQQGKAYFEKGDGSYELSEEMPYKNYIQIGIIILAIILLLALLLKFTPLGFIFSNKRKKIRKNMQEKVQRVLLQPPYNNERNISMAYGHLGRFV</sequence>
<feature type="compositionally biased region" description="Polar residues" evidence="1">
    <location>
        <begin position="390"/>
        <end position="410"/>
    </location>
</feature>
<accession>A0A564ZUH9</accession>
<feature type="compositionally biased region" description="Basic and acidic residues" evidence="1">
    <location>
        <begin position="173"/>
        <end position="184"/>
    </location>
</feature>
<dbReference type="EMBL" id="LT635620">
    <property type="protein sequence ID" value="VUZ95661.1"/>
    <property type="molecule type" value="Genomic_DNA"/>
</dbReference>
<evidence type="ECO:0000313" key="4">
    <source>
        <dbReference type="Proteomes" id="UP000220605"/>
    </source>
</evidence>
<feature type="region of interest" description="Disordered" evidence="1">
    <location>
        <begin position="122"/>
        <end position="309"/>
    </location>
</feature>
<proteinExistence type="predicted"/>
<dbReference type="Proteomes" id="UP000220605">
    <property type="component" value="Chromosome 9"/>
</dbReference>
<organism evidence="3 4">
    <name type="scientific">Plasmodium vivax</name>
    <name type="common">malaria parasite P. vivax</name>
    <dbReference type="NCBI Taxonomy" id="5855"/>
    <lineage>
        <taxon>Eukaryota</taxon>
        <taxon>Sar</taxon>
        <taxon>Alveolata</taxon>
        <taxon>Apicomplexa</taxon>
        <taxon>Aconoidasida</taxon>
        <taxon>Haemosporida</taxon>
        <taxon>Plasmodiidae</taxon>
        <taxon>Plasmodium</taxon>
        <taxon>Plasmodium (Plasmodium)</taxon>
    </lineage>
</organism>
<feature type="compositionally biased region" description="Polar residues" evidence="1">
    <location>
        <begin position="278"/>
        <end position="287"/>
    </location>
</feature>